<dbReference type="PANTHER" id="PTHR20988">
    <property type="entry name" value="TRANSMEMBRANE PROTEIN 183A-RELATED"/>
    <property type="match status" value="1"/>
</dbReference>
<gene>
    <name evidence="1" type="ORF">LSINAPIS_LOCUS1502</name>
</gene>
<sequence>MPRRKGQNKVNHNFDFTLNDCANACSPVTRKNSKKPTLNPVTYLSWDELDDDGDIIEEIDSDGTKVLAYRKKRIDSYLGVNQNSVGNIYPEIVWYLISRYIKPECIGCFARINKATYAITKQESFWRLIYKRYCKDNYTVIQLSQIEDNYRSYGLRQQIICELYRKYDVFSKRLIKAGDESNPVKLIKRRCVSAWYKKIPMSWSAFFKMKKILPYQSRAKLSIIEEMGRIDANPEEDTKVLWIVCKSCHNIPPLMGMILSSVNVFLSQGYAQHKVRLGFNSGQYVSGNIQPECVIEFDTVVSINVLDWWHPKYPHCKVRVPALMGDENDKPLLSKDFFDTDLTYE</sequence>
<organism evidence="1 2">
    <name type="scientific">Leptidea sinapis</name>
    <dbReference type="NCBI Taxonomy" id="189913"/>
    <lineage>
        <taxon>Eukaryota</taxon>
        <taxon>Metazoa</taxon>
        <taxon>Ecdysozoa</taxon>
        <taxon>Arthropoda</taxon>
        <taxon>Hexapoda</taxon>
        <taxon>Insecta</taxon>
        <taxon>Pterygota</taxon>
        <taxon>Neoptera</taxon>
        <taxon>Endopterygota</taxon>
        <taxon>Lepidoptera</taxon>
        <taxon>Glossata</taxon>
        <taxon>Ditrysia</taxon>
        <taxon>Papilionoidea</taxon>
        <taxon>Pieridae</taxon>
        <taxon>Dismorphiinae</taxon>
        <taxon>Leptidea</taxon>
    </lineage>
</organism>
<keyword evidence="2" id="KW-1185">Reference proteome</keyword>
<dbReference type="InterPro" id="IPR026509">
    <property type="entry name" value="TMEM183"/>
</dbReference>
<dbReference type="PANTHER" id="PTHR20988:SF2">
    <property type="entry name" value="TRANSMEMBRANE PROTEIN 183A-RELATED"/>
    <property type="match status" value="1"/>
</dbReference>
<dbReference type="GO" id="GO:0031647">
    <property type="term" value="P:regulation of protein stability"/>
    <property type="evidence" value="ECO:0007669"/>
    <property type="project" value="TreeGrafter"/>
</dbReference>
<accession>A0A5E4PQ86</accession>
<dbReference type="EMBL" id="FZQP02000227">
    <property type="protein sequence ID" value="VVC88041.1"/>
    <property type="molecule type" value="Genomic_DNA"/>
</dbReference>
<evidence type="ECO:0008006" key="3">
    <source>
        <dbReference type="Google" id="ProtNLM"/>
    </source>
</evidence>
<dbReference type="Proteomes" id="UP000324832">
    <property type="component" value="Unassembled WGS sequence"/>
</dbReference>
<name>A0A5E4PQ86_9NEOP</name>
<dbReference type="AlphaFoldDB" id="A0A5E4PQ86"/>
<proteinExistence type="predicted"/>
<protein>
    <recommendedName>
        <fullName evidence="3">F-box domain-containing protein</fullName>
    </recommendedName>
</protein>
<dbReference type="GO" id="GO:0019005">
    <property type="term" value="C:SCF ubiquitin ligase complex"/>
    <property type="evidence" value="ECO:0007669"/>
    <property type="project" value="TreeGrafter"/>
</dbReference>
<evidence type="ECO:0000313" key="1">
    <source>
        <dbReference type="EMBL" id="VVC88041.1"/>
    </source>
</evidence>
<reference evidence="1 2" key="1">
    <citation type="submission" date="2017-07" db="EMBL/GenBank/DDBJ databases">
        <authorList>
            <person name="Talla V."/>
            <person name="Backstrom N."/>
        </authorList>
    </citation>
    <scope>NUCLEOTIDE SEQUENCE [LARGE SCALE GENOMIC DNA]</scope>
</reference>
<evidence type="ECO:0000313" key="2">
    <source>
        <dbReference type="Proteomes" id="UP000324832"/>
    </source>
</evidence>